<evidence type="ECO:0000313" key="1">
    <source>
        <dbReference type="EMBL" id="OGI65054.1"/>
    </source>
</evidence>
<comment type="caution">
    <text evidence="1">The sequence shown here is derived from an EMBL/GenBank/DDBJ whole genome shotgun (WGS) entry which is preliminary data.</text>
</comment>
<proteinExistence type="predicted"/>
<protein>
    <submittedName>
        <fullName evidence="1">Uncharacterized protein</fullName>
    </submittedName>
</protein>
<evidence type="ECO:0000313" key="2">
    <source>
        <dbReference type="Proteomes" id="UP000177370"/>
    </source>
</evidence>
<name>A0A1F6V6H0_9BACT</name>
<organism evidence="1 2">
    <name type="scientific">Candidatus Nomurabacteria bacterium RIFCSPHIGHO2_01_FULL_40_24b</name>
    <dbReference type="NCBI Taxonomy" id="1801739"/>
    <lineage>
        <taxon>Bacteria</taxon>
        <taxon>Candidatus Nomuraibacteriota</taxon>
    </lineage>
</organism>
<dbReference type="Proteomes" id="UP000177370">
    <property type="component" value="Unassembled WGS sequence"/>
</dbReference>
<accession>A0A1F6V6H0</accession>
<gene>
    <name evidence="1" type="ORF">A2647_01380</name>
</gene>
<reference evidence="1 2" key="1">
    <citation type="journal article" date="2016" name="Nat. Commun.">
        <title>Thousands of microbial genomes shed light on interconnected biogeochemical processes in an aquifer system.</title>
        <authorList>
            <person name="Anantharaman K."/>
            <person name="Brown C.T."/>
            <person name="Hug L.A."/>
            <person name="Sharon I."/>
            <person name="Castelle C.J."/>
            <person name="Probst A.J."/>
            <person name="Thomas B.C."/>
            <person name="Singh A."/>
            <person name="Wilkins M.J."/>
            <person name="Karaoz U."/>
            <person name="Brodie E.L."/>
            <person name="Williams K.H."/>
            <person name="Hubbard S.S."/>
            <person name="Banfield J.F."/>
        </authorList>
    </citation>
    <scope>NUCLEOTIDE SEQUENCE [LARGE SCALE GENOMIC DNA]</scope>
</reference>
<dbReference type="EMBL" id="MFTP01000023">
    <property type="protein sequence ID" value="OGI65054.1"/>
    <property type="molecule type" value="Genomic_DNA"/>
</dbReference>
<dbReference type="AlphaFoldDB" id="A0A1F6V6H0"/>
<sequence>MIEIKDLLLGFSDLILREETKKSCIKNSILKATRINISEKDIKIKNKTIYLNIKPIYKNEVFLKLEEIRDNIQKELGREAPKEIR</sequence>